<dbReference type="EMBL" id="AMZH03001363">
    <property type="protein sequence ID" value="RRT79564.1"/>
    <property type="molecule type" value="Genomic_DNA"/>
</dbReference>
<accession>A0A427ATH0</accession>
<evidence type="ECO:0000313" key="1">
    <source>
        <dbReference type="EMBL" id="RRT79564.1"/>
    </source>
</evidence>
<sequence length="126" mass="14402">MVAADEPRNSFDLVRFEGHHDPEIGGIGRAATLDAKVARKDELRRQKEAPIAFHRLEHGKRQKGRRSWRFADVLTVGDLFRRAMSHWRTNLGPLELEAALRILNTVRSVYLFIFRMLVFGAASAYG</sequence>
<gene>
    <name evidence="1" type="ORF">B296_00003307</name>
</gene>
<comment type="caution">
    <text evidence="1">The sequence shown here is derived from an EMBL/GenBank/DDBJ whole genome shotgun (WGS) entry which is preliminary data.</text>
</comment>
<protein>
    <submittedName>
        <fullName evidence="1">Uncharacterized protein</fullName>
    </submittedName>
</protein>
<dbReference type="Proteomes" id="UP000287651">
    <property type="component" value="Unassembled WGS sequence"/>
</dbReference>
<organism evidence="1 2">
    <name type="scientific">Ensete ventricosum</name>
    <name type="common">Abyssinian banana</name>
    <name type="synonym">Musa ensete</name>
    <dbReference type="NCBI Taxonomy" id="4639"/>
    <lineage>
        <taxon>Eukaryota</taxon>
        <taxon>Viridiplantae</taxon>
        <taxon>Streptophyta</taxon>
        <taxon>Embryophyta</taxon>
        <taxon>Tracheophyta</taxon>
        <taxon>Spermatophyta</taxon>
        <taxon>Magnoliopsida</taxon>
        <taxon>Liliopsida</taxon>
        <taxon>Zingiberales</taxon>
        <taxon>Musaceae</taxon>
        <taxon>Ensete</taxon>
    </lineage>
</organism>
<evidence type="ECO:0000313" key="2">
    <source>
        <dbReference type="Proteomes" id="UP000287651"/>
    </source>
</evidence>
<reference evidence="1 2" key="1">
    <citation type="journal article" date="2014" name="Agronomy (Basel)">
        <title>A Draft Genome Sequence for Ensete ventricosum, the Drought-Tolerant Tree Against Hunger.</title>
        <authorList>
            <person name="Harrison J."/>
            <person name="Moore K.A."/>
            <person name="Paszkiewicz K."/>
            <person name="Jones T."/>
            <person name="Grant M."/>
            <person name="Ambacheew D."/>
            <person name="Muzemil S."/>
            <person name="Studholme D.J."/>
        </authorList>
    </citation>
    <scope>NUCLEOTIDE SEQUENCE [LARGE SCALE GENOMIC DNA]</scope>
</reference>
<proteinExistence type="predicted"/>
<dbReference type="AlphaFoldDB" id="A0A427ATH0"/>
<name>A0A427ATH0_ENSVE</name>